<comment type="caution">
    <text evidence="1">The sequence shown here is derived from an EMBL/GenBank/DDBJ whole genome shotgun (WGS) entry which is preliminary data.</text>
</comment>
<keyword evidence="2" id="KW-1185">Reference proteome</keyword>
<dbReference type="AlphaFoldDB" id="A6G4B1"/>
<accession>A6G4B1</accession>
<protein>
    <submittedName>
        <fullName evidence="1">Uncharacterized protein</fullName>
    </submittedName>
</protein>
<organism evidence="1 2">
    <name type="scientific">Plesiocystis pacifica SIR-1</name>
    <dbReference type="NCBI Taxonomy" id="391625"/>
    <lineage>
        <taxon>Bacteria</taxon>
        <taxon>Pseudomonadati</taxon>
        <taxon>Myxococcota</taxon>
        <taxon>Polyangia</taxon>
        <taxon>Nannocystales</taxon>
        <taxon>Nannocystaceae</taxon>
        <taxon>Plesiocystis</taxon>
    </lineage>
</organism>
<evidence type="ECO:0000313" key="1">
    <source>
        <dbReference type="EMBL" id="EDM79223.1"/>
    </source>
</evidence>
<name>A6G4B1_9BACT</name>
<proteinExistence type="predicted"/>
<dbReference type="Proteomes" id="UP000005801">
    <property type="component" value="Unassembled WGS sequence"/>
</dbReference>
<dbReference type="EMBL" id="ABCS01000021">
    <property type="protein sequence ID" value="EDM79223.1"/>
    <property type="molecule type" value="Genomic_DNA"/>
</dbReference>
<reference evidence="1 2" key="1">
    <citation type="submission" date="2007-06" db="EMBL/GenBank/DDBJ databases">
        <authorList>
            <person name="Shimkets L."/>
            <person name="Ferriera S."/>
            <person name="Johnson J."/>
            <person name="Kravitz S."/>
            <person name="Beeson K."/>
            <person name="Sutton G."/>
            <person name="Rogers Y.-H."/>
            <person name="Friedman R."/>
            <person name="Frazier M."/>
            <person name="Venter J.C."/>
        </authorList>
    </citation>
    <scope>NUCLEOTIDE SEQUENCE [LARGE SCALE GENOMIC DNA]</scope>
    <source>
        <strain evidence="1 2">SIR-1</strain>
    </source>
</reference>
<gene>
    <name evidence="1" type="ORF">PPSIR1_03763</name>
</gene>
<sequence length="439" mass="49193">MPEAAPIPTSEVGVLDVVYDPVPVGPGYARKRVRYGRTLDTGKYLGIGYGEGRFFGPEHVIVNHFSERPSNIGEGKLTESRLVNVRTGEVVLSMRDGRYLEDRSGLGIVWIEDDDRPYLLDSALESLTLAVPEGGDELRYAEDYWIHLHPDRKLAWVSAQDAEGERYLYLWPDHAKRPPPIPEEPFPVEFDPRHGDLDWVHPDNGDILAEVHAPRGGDEWSKCNVVSFTREGYQCRKRPGRLLSDGWRYTLGGETIYNEELGVHQDLDSLCDGEREGLVSGRVRSESPPRLELRCSNEFDFLAVWSPEGVARVPSKLLPADDYRPLYIEWSDQGEEVHFLGANQVKGQRSIFDANVGHSRLIGDDYRCPVVSTQGFHPVFAIACETAHHYPLWFDFVDSKAGIRAKFTGRAGAVSSTGLVVAVVRKGKQDALVEVLVKD</sequence>
<evidence type="ECO:0000313" key="2">
    <source>
        <dbReference type="Proteomes" id="UP000005801"/>
    </source>
</evidence>